<proteinExistence type="predicted"/>
<comment type="caution">
    <text evidence="1">The sequence shown here is derived from an EMBL/GenBank/DDBJ whole genome shotgun (WGS) entry which is preliminary data.</text>
</comment>
<dbReference type="RefSeq" id="WP_256791865.1">
    <property type="nucleotide sequence ID" value="NZ_JANIID010000079.1"/>
</dbReference>
<dbReference type="EMBL" id="JANIID010000079">
    <property type="protein sequence ID" value="MCQ8775142.1"/>
    <property type="molecule type" value="Genomic_DNA"/>
</dbReference>
<reference evidence="1" key="1">
    <citation type="submission" date="2022-06" db="EMBL/GenBank/DDBJ databases">
        <title>WGS of actinobacteria.</title>
        <authorList>
            <person name="Thawai C."/>
        </authorList>
    </citation>
    <scope>NUCLEOTIDE SEQUENCE</scope>
    <source>
        <strain evidence="1">AA8</strain>
    </source>
</reference>
<protein>
    <submittedName>
        <fullName evidence="1">Uncharacterized protein</fullName>
    </submittedName>
</protein>
<dbReference type="AlphaFoldDB" id="A0A9X2LPH9"/>
<keyword evidence="2" id="KW-1185">Reference proteome</keyword>
<accession>A0A9X2LPH9</accession>
<organism evidence="1 2">
    <name type="scientific">Streptomyces telluris</name>
    <dbReference type="NCBI Taxonomy" id="2720021"/>
    <lineage>
        <taxon>Bacteria</taxon>
        <taxon>Bacillati</taxon>
        <taxon>Actinomycetota</taxon>
        <taxon>Actinomycetes</taxon>
        <taxon>Kitasatosporales</taxon>
        <taxon>Streptomycetaceae</taxon>
        <taxon>Streptomyces</taxon>
    </lineage>
</organism>
<sequence length="99" mass="11063">MADENWQLRQGDRLVGTLTLTAIDVFWSDCHFDPAPGWEDFRPLFTASRDAWVRGDQEAALAADEAIHAQGLTLIPDGGGDPITDFLIRINGETARFRY</sequence>
<name>A0A9X2LPH9_9ACTN</name>
<evidence type="ECO:0000313" key="1">
    <source>
        <dbReference type="EMBL" id="MCQ8775142.1"/>
    </source>
</evidence>
<gene>
    <name evidence="1" type="ORF">NQU55_36140</name>
</gene>
<evidence type="ECO:0000313" key="2">
    <source>
        <dbReference type="Proteomes" id="UP001142374"/>
    </source>
</evidence>
<dbReference type="Proteomes" id="UP001142374">
    <property type="component" value="Unassembled WGS sequence"/>
</dbReference>